<feature type="domain" description="Response regulatory" evidence="10">
    <location>
        <begin position="7"/>
        <end position="123"/>
    </location>
</feature>
<dbReference type="PANTHER" id="PTHR43711:SF31">
    <property type="entry name" value="HISTIDINE KINASE"/>
    <property type="match status" value="1"/>
</dbReference>
<dbReference type="PROSITE" id="PS50110">
    <property type="entry name" value="RESPONSE_REGULATORY"/>
    <property type="match status" value="1"/>
</dbReference>
<dbReference type="Gene3D" id="3.30.450.20">
    <property type="entry name" value="PAS domain"/>
    <property type="match status" value="1"/>
</dbReference>
<evidence type="ECO:0000313" key="13">
    <source>
        <dbReference type="Proteomes" id="UP000319449"/>
    </source>
</evidence>
<evidence type="ECO:0000256" key="2">
    <source>
        <dbReference type="ARBA" id="ARBA00012438"/>
    </source>
</evidence>
<dbReference type="CDD" id="cd00130">
    <property type="entry name" value="PAS"/>
    <property type="match status" value="1"/>
</dbReference>
<dbReference type="InterPro" id="IPR036890">
    <property type="entry name" value="HATPase_C_sf"/>
</dbReference>
<dbReference type="InterPro" id="IPR036097">
    <property type="entry name" value="HisK_dim/P_sf"/>
</dbReference>
<feature type="domain" description="Histidine kinase" evidence="9">
    <location>
        <begin position="465"/>
        <end position="716"/>
    </location>
</feature>
<evidence type="ECO:0000256" key="3">
    <source>
        <dbReference type="ARBA" id="ARBA00022553"/>
    </source>
</evidence>
<dbReference type="InterPro" id="IPR003594">
    <property type="entry name" value="HATPase_dom"/>
</dbReference>
<dbReference type="AlphaFoldDB" id="A0A562VNE5"/>
<keyword evidence="8" id="KW-0175">Coiled coil</keyword>
<dbReference type="PROSITE" id="PS50109">
    <property type="entry name" value="HIS_KIN"/>
    <property type="match status" value="1"/>
</dbReference>
<reference evidence="12 13" key="1">
    <citation type="submission" date="2019-07" db="EMBL/GenBank/DDBJ databases">
        <title>Genomic Encyclopedia of Archaeal and Bacterial Type Strains, Phase II (KMG-II): from individual species to whole genera.</title>
        <authorList>
            <person name="Goeker M."/>
        </authorList>
    </citation>
    <scope>NUCLEOTIDE SEQUENCE [LARGE SCALE GENOMIC DNA]</scope>
    <source>
        <strain evidence="12 13">ATCC BAA-1139</strain>
    </source>
</reference>
<keyword evidence="5 12" id="KW-0418">Kinase</keyword>
<dbReference type="InterPro" id="IPR003018">
    <property type="entry name" value="GAF"/>
</dbReference>
<dbReference type="SUPFAM" id="SSF55785">
    <property type="entry name" value="PYP-like sensor domain (PAS domain)"/>
    <property type="match status" value="1"/>
</dbReference>
<dbReference type="SMART" id="SM00448">
    <property type="entry name" value="REC"/>
    <property type="match status" value="1"/>
</dbReference>
<dbReference type="InterPro" id="IPR029016">
    <property type="entry name" value="GAF-like_dom_sf"/>
</dbReference>
<dbReference type="GO" id="GO:0000155">
    <property type="term" value="F:phosphorelay sensor kinase activity"/>
    <property type="evidence" value="ECO:0007669"/>
    <property type="project" value="InterPro"/>
</dbReference>
<dbReference type="InterPro" id="IPR000014">
    <property type="entry name" value="PAS"/>
</dbReference>
<dbReference type="Pfam" id="PF00512">
    <property type="entry name" value="HisKA"/>
    <property type="match status" value="1"/>
</dbReference>
<dbReference type="EMBL" id="VLLN01000008">
    <property type="protein sequence ID" value="TWJ19506.1"/>
    <property type="molecule type" value="Genomic_DNA"/>
</dbReference>
<name>A0A562VNE5_9BACT</name>
<feature type="modified residue" description="4-aspartylphosphate" evidence="7">
    <location>
        <position position="58"/>
    </location>
</feature>
<dbReference type="CDD" id="cd00075">
    <property type="entry name" value="HATPase"/>
    <property type="match status" value="1"/>
</dbReference>
<gene>
    <name evidence="12" type="ORF">JN12_01623</name>
</gene>
<dbReference type="Pfam" id="PF13185">
    <property type="entry name" value="GAF_2"/>
    <property type="match status" value="1"/>
</dbReference>
<dbReference type="Pfam" id="PF00072">
    <property type="entry name" value="Response_reg"/>
    <property type="match status" value="1"/>
</dbReference>
<dbReference type="SUPFAM" id="SSF47384">
    <property type="entry name" value="Homodimeric domain of signal transducing histidine kinase"/>
    <property type="match status" value="1"/>
</dbReference>
<dbReference type="InterPro" id="IPR001789">
    <property type="entry name" value="Sig_transdc_resp-reg_receiver"/>
</dbReference>
<dbReference type="CDD" id="cd00082">
    <property type="entry name" value="HisKA"/>
    <property type="match status" value="1"/>
</dbReference>
<evidence type="ECO:0000259" key="11">
    <source>
        <dbReference type="PROSITE" id="PS50112"/>
    </source>
</evidence>
<dbReference type="Gene3D" id="1.10.287.130">
    <property type="match status" value="1"/>
</dbReference>
<dbReference type="RefSeq" id="WP_145020960.1">
    <property type="nucleotide sequence ID" value="NZ_VLLN01000008.1"/>
</dbReference>
<comment type="caution">
    <text evidence="12">The sequence shown here is derived from an EMBL/GenBank/DDBJ whole genome shotgun (WGS) entry which is preliminary data.</text>
</comment>
<dbReference type="InterPro" id="IPR004358">
    <property type="entry name" value="Sig_transdc_His_kin-like_C"/>
</dbReference>
<keyword evidence="6" id="KW-0902">Two-component regulatory system</keyword>
<dbReference type="InterPro" id="IPR003661">
    <property type="entry name" value="HisK_dim/P_dom"/>
</dbReference>
<dbReference type="PROSITE" id="PS50112">
    <property type="entry name" value="PAS"/>
    <property type="match status" value="1"/>
</dbReference>
<accession>A0A562VNE5</accession>
<dbReference type="PANTHER" id="PTHR43711">
    <property type="entry name" value="TWO-COMPONENT HISTIDINE KINASE"/>
    <property type="match status" value="1"/>
</dbReference>
<dbReference type="InterPro" id="IPR035965">
    <property type="entry name" value="PAS-like_dom_sf"/>
</dbReference>
<evidence type="ECO:0000256" key="6">
    <source>
        <dbReference type="ARBA" id="ARBA00023012"/>
    </source>
</evidence>
<evidence type="ECO:0000256" key="1">
    <source>
        <dbReference type="ARBA" id="ARBA00000085"/>
    </source>
</evidence>
<dbReference type="InterPro" id="IPR011006">
    <property type="entry name" value="CheY-like_superfamily"/>
</dbReference>
<dbReference type="InterPro" id="IPR050736">
    <property type="entry name" value="Sensor_HK_Regulatory"/>
</dbReference>
<sequence length="718" mass="80340">MSGKRLRLLHIEDSPEDAALILNEISAGGYQLQCERVANTAAMQKALVDNVWDLVIADFILPGFSAFDALIILRESGLNLPFIIVSRPIGEDQLVAAMKAGAHDYLLKENLSRLVPAIERELREAAERSRHRRAEQAISQGKKEWEAAFDSVSDLIVLTDPDGVVIRCNKRLIEYFLTSYSDMLGRNIVDIFYGSTEPDNPVFQPGNFSQGIDDLAFPMLEGWFTVSSYPFHWDDNQLAGGVYVIKDVTKRKQIEQEKQIIDRELLTLYAIAYRLNSARSSKMVMVDLLFQLHNMLQIDFSSIHLLDNGVLKLRASLGLPRSAQEAIKRLPDYAPWVNQVLAGKPFRSHTLVGRLPMKMVKGAREMGIRAWCAVPLTIGQDVLGVLMVGHKAERHYSDRELFLLSSIASQLAVLIENHALYDQMKEKAEELQRSRQALKENLQEVKRANIELGRLNAAKNNFIGMASHELKTPITSVLGGVQFLLHYSDISLTPEQHDIFTSVYEGVLQLKDIVDNLLSISRIEAKGLVLQKRPLNLALLCREVYDTFALPLSRRRIVVDIEADEEPVPADDSFTKLVVRNLLENAIKFTPDGGSILLSGRVTTRQELLAGTALIQQFYPHFPRNLVKGEHFYRLEVVDSGIGIAPAERQRIFDKFYSAGSLDHHSSGKTDFMSKGTGLGLSIVKGILDAHHGLVWVEDGMHGTGSVFTLVFPLNDSP</sequence>
<dbReference type="Gene3D" id="3.30.450.40">
    <property type="match status" value="1"/>
</dbReference>
<dbReference type="Pfam" id="PF02518">
    <property type="entry name" value="HATPase_c"/>
    <property type="match status" value="1"/>
</dbReference>
<dbReference type="SMART" id="SM00065">
    <property type="entry name" value="GAF"/>
    <property type="match status" value="1"/>
</dbReference>
<dbReference type="Proteomes" id="UP000319449">
    <property type="component" value="Unassembled WGS sequence"/>
</dbReference>
<dbReference type="SUPFAM" id="SSF55781">
    <property type="entry name" value="GAF domain-like"/>
    <property type="match status" value="1"/>
</dbReference>
<evidence type="ECO:0000259" key="9">
    <source>
        <dbReference type="PROSITE" id="PS50109"/>
    </source>
</evidence>
<dbReference type="EC" id="2.7.13.3" evidence="2"/>
<evidence type="ECO:0000313" key="12">
    <source>
        <dbReference type="EMBL" id="TWJ19506.1"/>
    </source>
</evidence>
<comment type="catalytic activity">
    <reaction evidence="1">
        <text>ATP + protein L-histidine = ADP + protein N-phospho-L-histidine.</text>
        <dbReference type="EC" id="2.7.13.3"/>
    </reaction>
</comment>
<dbReference type="SUPFAM" id="SSF55874">
    <property type="entry name" value="ATPase domain of HSP90 chaperone/DNA topoisomerase II/histidine kinase"/>
    <property type="match status" value="1"/>
</dbReference>
<dbReference type="PRINTS" id="PR00344">
    <property type="entry name" value="BCTRLSENSOR"/>
</dbReference>
<evidence type="ECO:0000256" key="4">
    <source>
        <dbReference type="ARBA" id="ARBA00022679"/>
    </source>
</evidence>
<dbReference type="SUPFAM" id="SSF52172">
    <property type="entry name" value="CheY-like"/>
    <property type="match status" value="1"/>
</dbReference>
<keyword evidence="13" id="KW-1185">Reference proteome</keyword>
<dbReference type="SMART" id="SM00387">
    <property type="entry name" value="HATPase_c"/>
    <property type="match status" value="1"/>
</dbReference>
<dbReference type="Gene3D" id="3.30.565.10">
    <property type="entry name" value="Histidine kinase-like ATPase, C-terminal domain"/>
    <property type="match status" value="1"/>
</dbReference>
<dbReference type="Pfam" id="PF13426">
    <property type="entry name" value="PAS_9"/>
    <property type="match status" value="1"/>
</dbReference>
<organism evidence="12 13">
    <name type="scientific">Geobacter argillaceus</name>
    <dbReference type="NCBI Taxonomy" id="345631"/>
    <lineage>
        <taxon>Bacteria</taxon>
        <taxon>Pseudomonadati</taxon>
        <taxon>Thermodesulfobacteriota</taxon>
        <taxon>Desulfuromonadia</taxon>
        <taxon>Geobacterales</taxon>
        <taxon>Geobacteraceae</taxon>
        <taxon>Geobacter</taxon>
    </lineage>
</organism>
<dbReference type="OrthoDB" id="5522808at2"/>
<keyword evidence="4" id="KW-0808">Transferase</keyword>
<dbReference type="SMART" id="SM00388">
    <property type="entry name" value="HisKA"/>
    <property type="match status" value="1"/>
</dbReference>
<feature type="domain" description="PAS" evidence="11">
    <location>
        <begin position="141"/>
        <end position="200"/>
    </location>
</feature>
<dbReference type="Gene3D" id="3.40.50.2300">
    <property type="match status" value="1"/>
</dbReference>
<dbReference type="CDD" id="cd00156">
    <property type="entry name" value="REC"/>
    <property type="match status" value="1"/>
</dbReference>
<feature type="coiled-coil region" evidence="8">
    <location>
        <begin position="421"/>
        <end position="458"/>
    </location>
</feature>
<keyword evidence="3 7" id="KW-0597">Phosphoprotein</keyword>
<evidence type="ECO:0000256" key="8">
    <source>
        <dbReference type="SAM" id="Coils"/>
    </source>
</evidence>
<evidence type="ECO:0000259" key="10">
    <source>
        <dbReference type="PROSITE" id="PS50110"/>
    </source>
</evidence>
<evidence type="ECO:0000256" key="5">
    <source>
        <dbReference type="ARBA" id="ARBA00022777"/>
    </source>
</evidence>
<dbReference type="InterPro" id="IPR005467">
    <property type="entry name" value="His_kinase_dom"/>
</dbReference>
<protein>
    <recommendedName>
        <fullName evidence="2">histidine kinase</fullName>
        <ecNumber evidence="2">2.7.13.3</ecNumber>
    </recommendedName>
</protein>
<evidence type="ECO:0000256" key="7">
    <source>
        <dbReference type="PROSITE-ProRule" id="PRU00169"/>
    </source>
</evidence>
<proteinExistence type="predicted"/>